<dbReference type="Pfam" id="PF14376">
    <property type="entry name" value="Haem_bd"/>
    <property type="match status" value="1"/>
</dbReference>
<evidence type="ECO:0000259" key="1">
    <source>
        <dbReference type="SMART" id="SM01235"/>
    </source>
</evidence>
<evidence type="ECO:0000313" key="2">
    <source>
        <dbReference type="EMBL" id="PWJ60112.1"/>
    </source>
</evidence>
<feature type="domain" description="Haem-binding" evidence="1">
    <location>
        <begin position="10"/>
        <end position="145"/>
    </location>
</feature>
<name>A0A316AR77_9BACT</name>
<organism evidence="2 3">
    <name type="scientific">Dyadobacter jejuensis</name>
    <dbReference type="NCBI Taxonomy" id="1082580"/>
    <lineage>
        <taxon>Bacteria</taxon>
        <taxon>Pseudomonadati</taxon>
        <taxon>Bacteroidota</taxon>
        <taxon>Cytophagia</taxon>
        <taxon>Cytophagales</taxon>
        <taxon>Spirosomataceae</taxon>
        <taxon>Dyadobacter</taxon>
    </lineage>
</organism>
<sequence length="159" mass="18665">MMKNILTVLLVLFILGQFIRPTHNISAEQSPNDIERHYQVPTDVRLTLEKACRDCHSNNTRYPWYYNIQPVAWWLNDHIVEGKKHFNLSEFAAYPPKKADHKLEELIESQTDHWMPLESYQKLHADARLTEAESQALIDWASAVRDKIQTTHPEAFVKK</sequence>
<keyword evidence="3" id="KW-1185">Reference proteome</keyword>
<dbReference type="EMBL" id="QGDT01000001">
    <property type="protein sequence ID" value="PWJ60112.1"/>
    <property type="molecule type" value="Genomic_DNA"/>
</dbReference>
<dbReference type="Proteomes" id="UP000245880">
    <property type="component" value="Unassembled WGS sequence"/>
</dbReference>
<gene>
    <name evidence="2" type="ORF">CLV98_101288</name>
</gene>
<reference evidence="2 3" key="1">
    <citation type="submission" date="2018-03" db="EMBL/GenBank/DDBJ databases">
        <title>Genomic Encyclopedia of Archaeal and Bacterial Type Strains, Phase II (KMG-II): from individual species to whole genera.</title>
        <authorList>
            <person name="Goeker M."/>
        </authorList>
    </citation>
    <scope>NUCLEOTIDE SEQUENCE [LARGE SCALE GENOMIC DNA]</scope>
    <source>
        <strain evidence="2 3">DSM 100346</strain>
    </source>
</reference>
<dbReference type="InterPro" id="IPR025992">
    <property type="entry name" value="Haem-bd"/>
</dbReference>
<dbReference type="AlphaFoldDB" id="A0A316AR77"/>
<protein>
    <submittedName>
        <fullName evidence="2">Heme-binding protein</fullName>
    </submittedName>
</protein>
<proteinExistence type="predicted"/>
<accession>A0A316AR77</accession>
<evidence type="ECO:0000313" key="3">
    <source>
        <dbReference type="Proteomes" id="UP000245880"/>
    </source>
</evidence>
<dbReference type="SMART" id="SM01235">
    <property type="entry name" value="Haem_bd"/>
    <property type="match status" value="1"/>
</dbReference>
<comment type="caution">
    <text evidence="2">The sequence shown here is derived from an EMBL/GenBank/DDBJ whole genome shotgun (WGS) entry which is preliminary data.</text>
</comment>
<dbReference type="OrthoDB" id="196738at2"/>
<dbReference type="RefSeq" id="WP_109672192.1">
    <property type="nucleotide sequence ID" value="NZ_QGDT01000001.1"/>
</dbReference>